<dbReference type="GO" id="GO:0005975">
    <property type="term" value="P:carbohydrate metabolic process"/>
    <property type="evidence" value="ECO:0007669"/>
    <property type="project" value="InterPro"/>
</dbReference>
<dbReference type="InterPro" id="IPR011330">
    <property type="entry name" value="Glyco_hydro/deAcase_b/a-brl"/>
</dbReference>
<dbReference type="Gene3D" id="3.20.20.370">
    <property type="entry name" value="Glycoside hydrolase/deacetylase"/>
    <property type="match status" value="1"/>
</dbReference>
<proteinExistence type="predicted"/>
<dbReference type="InterPro" id="IPR006837">
    <property type="entry name" value="Divergent_DAC"/>
</dbReference>
<dbReference type="CDD" id="cd10936">
    <property type="entry name" value="CE4_DAC2"/>
    <property type="match status" value="1"/>
</dbReference>
<sequence length="260" mass="28487">MAIRLSLIALCLLALPAWAAPLAERPKLVLIIDDVGLNLERGRAAIALPGPITYAILPFRPHSRELSREASAQSKEVILHAPMENTRHLKLGPGALTPEQSREQMQKQLSDSLDSIPEAIGVNNHMGSLLTQLDEPMSWVMEVIHNRGLFFIDSRTTAATRALAMAQSAGVPAAERNVFLDHDRSIEAITHEFKRAVDLALTEGRAVVIGHPYPETISVLQTMLPTLGELGIVQMSAAAYLEEIEDAQRRLLARQNTAPH</sequence>
<dbReference type="AlphaFoldDB" id="A0A4R1GGX1"/>
<evidence type="ECO:0000313" key="3">
    <source>
        <dbReference type="Proteomes" id="UP000294546"/>
    </source>
</evidence>
<keyword evidence="1" id="KW-0732">Signal</keyword>
<feature type="chain" id="PRO_5020621226" description="Divergent polysaccharide deacetylase" evidence="1">
    <location>
        <begin position="20"/>
        <end position="260"/>
    </location>
</feature>
<accession>A0A4R1GGX1</accession>
<dbReference type="OrthoDB" id="9784811at2"/>
<gene>
    <name evidence="2" type="ORF">CLV83_3140</name>
</gene>
<organism evidence="2 3">
    <name type="scientific">Marinobacterium mangrovicola</name>
    <dbReference type="NCBI Taxonomy" id="1476959"/>
    <lineage>
        <taxon>Bacteria</taxon>
        <taxon>Pseudomonadati</taxon>
        <taxon>Pseudomonadota</taxon>
        <taxon>Gammaproteobacteria</taxon>
        <taxon>Oceanospirillales</taxon>
        <taxon>Oceanospirillaceae</taxon>
        <taxon>Marinobacterium</taxon>
    </lineage>
</organism>
<dbReference type="Proteomes" id="UP000294546">
    <property type="component" value="Unassembled WGS sequence"/>
</dbReference>
<dbReference type="Pfam" id="PF04748">
    <property type="entry name" value="Polysacc_deac_2"/>
    <property type="match status" value="1"/>
</dbReference>
<comment type="caution">
    <text evidence="2">The sequence shown here is derived from an EMBL/GenBank/DDBJ whole genome shotgun (WGS) entry which is preliminary data.</text>
</comment>
<dbReference type="PANTHER" id="PTHR30105:SF2">
    <property type="entry name" value="DIVERGENT POLYSACCHARIDE DEACETYLASE SUPERFAMILY"/>
    <property type="match status" value="1"/>
</dbReference>
<name>A0A4R1GGX1_9GAMM</name>
<evidence type="ECO:0008006" key="4">
    <source>
        <dbReference type="Google" id="ProtNLM"/>
    </source>
</evidence>
<keyword evidence="3" id="KW-1185">Reference proteome</keyword>
<dbReference type="PANTHER" id="PTHR30105">
    <property type="entry name" value="UNCHARACTERIZED YIBQ-RELATED"/>
    <property type="match status" value="1"/>
</dbReference>
<dbReference type="RefSeq" id="WP_132294265.1">
    <property type="nucleotide sequence ID" value="NZ_SMFU01000009.1"/>
</dbReference>
<protein>
    <recommendedName>
        <fullName evidence="4">Divergent polysaccharide deacetylase</fullName>
    </recommendedName>
</protein>
<dbReference type="EMBL" id="SMFU01000009">
    <property type="protein sequence ID" value="TCK06190.1"/>
    <property type="molecule type" value="Genomic_DNA"/>
</dbReference>
<evidence type="ECO:0000256" key="1">
    <source>
        <dbReference type="SAM" id="SignalP"/>
    </source>
</evidence>
<reference evidence="2 3" key="1">
    <citation type="submission" date="2019-03" db="EMBL/GenBank/DDBJ databases">
        <title>Genomic Encyclopedia of Archaeal and Bacterial Type Strains, Phase II (KMG-II): from individual species to whole genera.</title>
        <authorList>
            <person name="Goeker M."/>
        </authorList>
    </citation>
    <scope>NUCLEOTIDE SEQUENCE [LARGE SCALE GENOMIC DNA]</scope>
    <source>
        <strain evidence="2 3">DSM 27697</strain>
    </source>
</reference>
<feature type="signal peptide" evidence="1">
    <location>
        <begin position="1"/>
        <end position="19"/>
    </location>
</feature>
<evidence type="ECO:0000313" key="2">
    <source>
        <dbReference type="EMBL" id="TCK06190.1"/>
    </source>
</evidence>
<dbReference type="SUPFAM" id="SSF88713">
    <property type="entry name" value="Glycoside hydrolase/deacetylase"/>
    <property type="match status" value="1"/>
</dbReference>